<accession>W6AIR2</accession>
<keyword evidence="1" id="KW-0732">Signal</keyword>
<dbReference type="KEGG" id="ssab:SSABA_v1c01820"/>
<evidence type="ECO:0008006" key="4">
    <source>
        <dbReference type="Google" id="ProtNLM"/>
    </source>
</evidence>
<feature type="chain" id="PRO_5004876129" description="Lipoprotein" evidence="1">
    <location>
        <begin position="22"/>
        <end position="609"/>
    </location>
</feature>
<dbReference type="PROSITE" id="PS51257">
    <property type="entry name" value="PROKAR_LIPOPROTEIN"/>
    <property type="match status" value="1"/>
</dbReference>
<dbReference type="PATRIC" id="fig|1276257.3.peg.187"/>
<evidence type="ECO:0000313" key="3">
    <source>
        <dbReference type="Proteomes" id="UP000019265"/>
    </source>
</evidence>
<dbReference type="EMBL" id="CP006934">
    <property type="protein sequence ID" value="AHI53594.1"/>
    <property type="molecule type" value="Genomic_DNA"/>
</dbReference>
<feature type="signal peptide" evidence="1">
    <location>
        <begin position="1"/>
        <end position="21"/>
    </location>
</feature>
<dbReference type="Proteomes" id="UP000019265">
    <property type="component" value="Chromosome"/>
</dbReference>
<name>W6AIR2_9MOLU</name>
<evidence type="ECO:0000256" key="1">
    <source>
        <dbReference type="SAM" id="SignalP"/>
    </source>
</evidence>
<keyword evidence="3" id="KW-1185">Reference proteome</keyword>
<evidence type="ECO:0000313" key="2">
    <source>
        <dbReference type="EMBL" id="AHI53594.1"/>
    </source>
</evidence>
<proteinExistence type="predicted"/>
<protein>
    <recommendedName>
        <fullName evidence="4">Lipoprotein</fullName>
    </recommendedName>
</protein>
<dbReference type="AlphaFoldDB" id="W6AIR2"/>
<dbReference type="RefSeq" id="WP_025250730.1">
    <property type="nucleotide sequence ID" value="NZ_CP006934.1"/>
</dbReference>
<dbReference type="HOGENOM" id="CLU_032639_0_0_14"/>
<organism evidence="2 3">
    <name type="scientific">Spiroplasma sabaudiense Ar-1343</name>
    <dbReference type="NCBI Taxonomy" id="1276257"/>
    <lineage>
        <taxon>Bacteria</taxon>
        <taxon>Bacillati</taxon>
        <taxon>Mycoplasmatota</taxon>
        <taxon>Mollicutes</taxon>
        <taxon>Entomoplasmatales</taxon>
        <taxon>Spiroplasmataceae</taxon>
        <taxon>Spiroplasma</taxon>
    </lineage>
</organism>
<sequence>MKKLLSIIASASILVSAPLAAVACGKRDNSNGSEFDYEATLSEMLSSLKESFQIGMSKELNPYFFTDESKIDFLDYVNFENIFKLVVNANAPVIINHGTDEFNNIKNDLSQLVGWDNVLGNVKNDIVNNVNYRKLLVDGANPLQTRFDFDYITITKTSDDIVSINFRISSVAVYKNKMGQNEYETLNYNSSISIFQEKDVAEELNKLTLKMSENLASPEHANHFVLESDSGNITKNIGELEKSNYLNGFNSLFEAAVESDISLKRFTLDMSLAKLDSSLAMTAYSSPQEITYYDKHVVPGTENHVGVGTMFEYWNQPDKFDTFTSKWVLPYTEEKTGTPRKVLTPYVLSKIKADSNSSWALNHYALKESIEKFVFPTLSKSIEGNSSQFSISEENDNKTIAVYGTNISGMQVTFTNQMGVRITLDLPKNFFLIKQNTKQIDTNTLLRKWYNAAFEVQANFVWKVDGYQRLFQAFDAPQSIGAGQMIVNKSYNTEEVFEAVFDEYYIKSANADWKNYVSDWAILVNNENSENGTSAMSRFIKPSHSTTPRSNVKFYDWNTGLEVNPTIRMNFFSQGKYNSGLGNLVFDFGYNKTNFKFNSSPLYREWSFY</sequence>
<gene>
    <name evidence="2" type="ORF">SSABA_v1c01820</name>
</gene>
<reference evidence="2 3" key="1">
    <citation type="journal article" date="2014" name="Genome Biol. Evol.">
        <title>Molecular evolution of the substrate utilization strategies and putative virulence factors in mosquito-associated Spiroplasma species.</title>
        <authorList>
            <person name="Chang T.H."/>
            <person name="Lo W.S."/>
            <person name="Ku C."/>
            <person name="Chen L.L."/>
            <person name="Kuo C.H."/>
        </authorList>
    </citation>
    <scope>NUCLEOTIDE SEQUENCE [LARGE SCALE GENOMIC DNA]</scope>
    <source>
        <strain evidence="2">Ar-1343</strain>
    </source>
</reference>